<dbReference type="FunFam" id="1.10.510.10:FF:000146">
    <property type="entry name" value="LRR receptor-like serine/threonine-protein kinase IOS1"/>
    <property type="match status" value="1"/>
</dbReference>
<keyword evidence="5" id="KW-0418">Kinase</keyword>
<feature type="chain" id="PRO_5044801860" description="Protein kinase domain-containing protein" evidence="10">
    <location>
        <begin position="29"/>
        <end position="910"/>
    </location>
</feature>
<dbReference type="GO" id="GO:0005524">
    <property type="term" value="F:ATP binding"/>
    <property type="evidence" value="ECO:0007669"/>
    <property type="project" value="UniProtKB-UniRule"/>
</dbReference>
<dbReference type="InterPro" id="IPR024788">
    <property type="entry name" value="Malectin-like_Carb-bd_dom"/>
</dbReference>
<dbReference type="PANTHER" id="PTHR45631:SF3">
    <property type="entry name" value="OS05G0393100 PROTEIN"/>
    <property type="match status" value="1"/>
</dbReference>
<dbReference type="Proteomes" id="UP001605036">
    <property type="component" value="Unassembled WGS sequence"/>
</dbReference>
<dbReference type="SMART" id="SM00220">
    <property type="entry name" value="S_TKc"/>
    <property type="match status" value="1"/>
</dbReference>
<dbReference type="PROSITE" id="PS50011">
    <property type="entry name" value="PROTEIN_KINASE_DOM"/>
    <property type="match status" value="1"/>
</dbReference>
<dbReference type="SUPFAM" id="SSF56112">
    <property type="entry name" value="Protein kinase-like (PK-like)"/>
    <property type="match status" value="1"/>
</dbReference>
<dbReference type="InterPro" id="IPR011009">
    <property type="entry name" value="Kinase-like_dom_sf"/>
</dbReference>
<dbReference type="AlphaFoldDB" id="A0ABD1ZQ99"/>
<gene>
    <name evidence="12" type="ORF">R1flu_021751</name>
</gene>
<evidence type="ECO:0000256" key="2">
    <source>
        <dbReference type="ARBA" id="ARBA00022527"/>
    </source>
</evidence>
<dbReference type="CDD" id="cd14066">
    <property type="entry name" value="STKc_IRAK"/>
    <property type="match status" value="1"/>
</dbReference>
<dbReference type="SUPFAM" id="SSF52058">
    <property type="entry name" value="L domain-like"/>
    <property type="match status" value="1"/>
</dbReference>
<keyword evidence="7" id="KW-0675">Receptor</keyword>
<dbReference type="GO" id="GO:0004674">
    <property type="term" value="F:protein serine/threonine kinase activity"/>
    <property type="evidence" value="ECO:0007669"/>
    <property type="project" value="UniProtKB-KW"/>
</dbReference>
<dbReference type="EMBL" id="JBHFFA010000001">
    <property type="protein sequence ID" value="KAL2653623.1"/>
    <property type="molecule type" value="Genomic_DNA"/>
</dbReference>
<comment type="subcellular location">
    <subcellularLocation>
        <location evidence="1">Membrane</location>
        <topology evidence="1">Single-pass membrane protein</topology>
    </subcellularLocation>
</comment>
<comment type="caution">
    <text evidence="12">The sequence shown here is derived from an EMBL/GenBank/DDBJ whole genome shotgun (WGS) entry which is preliminary data.</text>
</comment>
<dbReference type="InterPro" id="IPR000719">
    <property type="entry name" value="Prot_kinase_dom"/>
</dbReference>
<evidence type="ECO:0000256" key="10">
    <source>
        <dbReference type="SAM" id="SignalP"/>
    </source>
</evidence>
<organism evidence="12 13">
    <name type="scientific">Riccia fluitans</name>
    <dbReference type="NCBI Taxonomy" id="41844"/>
    <lineage>
        <taxon>Eukaryota</taxon>
        <taxon>Viridiplantae</taxon>
        <taxon>Streptophyta</taxon>
        <taxon>Embryophyta</taxon>
        <taxon>Marchantiophyta</taxon>
        <taxon>Marchantiopsida</taxon>
        <taxon>Marchantiidae</taxon>
        <taxon>Marchantiales</taxon>
        <taxon>Ricciaceae</taxon>
        <taxon>Riccia</taxon>
    </lineage>
</organism>
<evidence type="ECO:0000256" key="3">
    <source>
        <dbReference type="ARBA" id="ARBA00022679"/>
    </source>
</evidence>
<evidence type="ECO:0000256" key="5">
    <source>
        <dbReference type="ARBA" id="ARBA00022777"/>
    </source>
</evidence>
<evidence type="ECO:0000256" key="1">
    <source>
        <dbReference type="ARBA" id="ARBA00004167"/>
    </source>
</evidence>
<evidence type="ECO:0000259" key="11">
    <source>
        <dbReference type="PROSITE" id="PS50011"/>
    </source>
</evidence>
<evidence type="ECO:0000256" key="8">
    <source>
        <dbReference type="PROSITE-ProRule" id="PRU10141"/>
    </source>
</evidence>
<feature type="region of interest" description="Disordered" evidence="9">
    <location>
        <begin position="553"/>
        <end position="581"/>
    </location>
</feature>
<keyword evidence="13" id="KW-1185">Reference proteome</keyword>
<keyword evidence="2" id="KW-0723">Serine/threonine-protein kinase</keyword>
<evidence type="ECO:0000256" key="9">
    <source>
        <dbReference type="SAM" id="MobiDB-lite"/>
    </source>
</evidence>
<evidence type="ECO:0000256" key="7">
    <source>
        <dbReference type="ARBA" id="ARBA00023170"/>
    </source>
</evidence>
<accession>A0ABD1ZQ99</accession>
<dbReference type="PANTHER" id="PTHR45631">
    <property type="entry name" value="OS07G0107800 PROTEIN-RELATED"/>
    <property type="match status" value="1"/>
</dbReference>
<dbReference type="InterPro" id="IPR017441">
    <property type="entry name" value="Protein_kinase_ATP_BS"/>
</dbReference>
<name>A0ABD1ZQ99_9MARC</name>
<proteinExistence type="predicted"/>
<dbReference type="Gene3D" id="3.30.200.20">
    <property type="entry name" value="Phosphorylase Kinase, domain 1"/>
    <property type="match status" value="1"/>
</dbReference>
<dbReference type="Gene3D" id="1.10.510.10">
    <property type="entry name" value="Transferase(Phosphotransferase) domain 1"/>
    <property type="match status" value="1"/>
</dbReference>
<keyword evidence="10" id="KW-0732">Signal</keyword>
<dbReference type="Pfam" id="PF07714">
    <property type="entry name" value="PK_Tyr_Ser-Thr"/>
    <property type="match status" value="1"/>
</dbReference>
<feature type="binding site" evidence="8">
    <location>
        <position position="621"/>
    </location>
    <ligand>
        <name>ATP</name>
        <dbReference type="ChEBI" id="CHEBI:30616"/>
    </ligand>
</feature>
<keyword evidence="3" id="KW-0808">Transferase</keyword>
<evidence type="ECO:0000313" key="13">
    <source>
        <dbReference type="Proteomes" id="UP001605036"/>
    </source>
</evidence>
<keyword evidence="4 8" id="KW-0547">Nucleotide-binding</keyword>
<evidence type="ECO:0000313" key="12">
    <source>
        <dbReference type="EMBL" id="KAL2653623.1"/>
    </source>
</evidence>
<protein>
    <recommendedName>
        <fullName evidence="11">Protein kinase domain-containing protein</fullName>
    </recommendedName>
</protein>
<dbReference type="InterPro" id="IPR008271">
    <property type="entry name" value="Ser/Thr_kinase_AS"/>
</dbReference>
<dbReference type="Gene3D" id="3.80.10.10">
    <property type="entry name" value="Ribonuclease Inhibitor"/>
    <property type="match status" value="1"/>
</dbReference>
<evidence type="ECO:0000256" key="6">
    <source>
        <dbReference type="ARBA" id="ARBA00022840"/>
    </source>
</evidence>
<evidence type="ECO:0000256" key="4">
    <source>
        <dbReference type="ARBA" id="ARBA00022741"/>
    </source>
</evidence>
<feature type="signal peptide" evidence="10">
    <location>
        <begin position="1"/>
        <end position="28"/>
    </location>
</feature>
<feature type="domain" description="Protein kinase" evidence="11">
    <location>
        <begin position="593"/>
        <end position="874"/>
    </location>
</feature>
<dbReference type="PROSITE" id="PS00108">
    <property type="entry name" value="PROTEIN_KINASE_ST"/>
    <property type="match status" value="1"/>
</dbReference>
<dbReference type="GO" id="GO:0016020">
    <property type="term" value="C:membrane"/>
    <property type="evidence" value="ECO:0007669"/>
    <property type="project" value="UniProtKB-SubCell"/>
</dbReference>
<dbReference type="Gene3D" id="2.60.120.430">
    <property type="entry name" value="Galactose-binding lectin"/>
    <property type="match status" value="2"/>
</dbReference>
<keyword evidence="6 8" id="KW-0067">ATP-binding</keyword>
<dbReference type="InterPro" id="IPR032675">
    <property type="entry name" value="LRR_dom_sf"/>
</dbReference>
<dbReference type="Pfam" id="PF12819">
    <property type="entry name" value="Malectin_like"/>
    <property type="match status" value="1"/>
</dbReference>
<dbReference type="PROSITE" id="PS00107">
    <property type="entry name" value="PROTEIN_KINASE_ATP"/>
    <property type="match status" value="1"/>
</dbReference>
<sequence length="910" mass="100534">MKRRGGMASAKLLCVALVFWGFLRQAAAQEGFISIDCGSTDSYTDSLGIAWVGDRRYTSSGANAAIDIKMANLGPDASTDRRKLQTLRYFPEPVGKFCYDLTLEANGKYLIRMTFLAGNQLSSNSTDFSVSLGAAHWQDLVIVDPWTPVVKEASFIALQVNLTICFRRGTNGDPFVNSIEVRPLSENGYQLTIGDWIMTNIFRIDCGLKTGSPSVRYPDDPSDRIWAADPQNFSFPIVTNASALLASTFPPVSNHPPRVVLQTAWNASKITFRWPVHYKPFESPIDLGSYYVALYFVDITGLNSRIQNVYLDGYTVDRIDNSGNSSFSVPATKTFEIAGFQWYNSSMEVSVIPSADSTYPVALLNGVEAWRLQEYNSSLTTSTVAVDAIEAIKRQFNLSQWQGDPCLAWPYDWLKCSEVETSGVSTIEVTSLILSNFSLTGNIPTVIGDLVELNTLFNEASIPESRMPHQTPLTLAHFSELSLNWRLQNNNFSGQIPEFLGSLPLTVLILDNNHFEGEVPRKIQEKINSGVLTLSATNNPLLCFGDNKCQKAPAPSAPSGKKNPKIVKGATHEGGGGQSATSFSWSEVSTMTKNFSNLLGKGGYGNVYYGELPTGQKVAVKVNKDNTKHSNEQFLNEVALLSRVHHRHLVSFVGFCSEENHGILIFEYMVQGTLEDHLEKKCTKNGCLDWKTRLNILLSSSKGIVYIHQSCNPPIIHRDVKTANILLNEHFVAKVSDFGISKPTTDENRTRGITTDVKGTFGYLDPEYFRDGRLTEKNDVYSFGVVMLEVITGKPPTSFNFPNSRASNLLDWVKSEIRTGSIGTIVDPTMGSNYRAESVWKVTELAISCLNPNLSERPTMAGVLEDLIEAMDLVEATAHESHESTMDTYPSPSNLSASDFNQYQQIVQSG</sequence>
<dbReference type="InterPro" id="IPR001245">
    <property type="entry name" value="Ser-Thr/Tyr_kinase_cat_dom"/>
</dbReference>
<reference evidence="12 13" key="1">
    <citation type="submission" date="2024-09" db="EMBL/GenBank/DDBJ databases">
        <title>Chromosome-scale assembly of Riccia fluitans.</title>
        <authorList>
            <person name="Paukszto L."/>
            <person name="Sawicki J."/>
            <person name="Karawczyk K."/>
            <person name="Piernik-Szablinska J."/>
            <person name="Szczecinska M."/>
            <person name="Mazdziarz M."/>
        </authorList>
    </citation>
    <scope>NUCLEOTIDE SEQUENCE [LARGE SCALE GENOMIC DNA]</scope>
    <source>
        <strain evidence="12">Rf_01</strain>
        <tissue evidence="12">Aerial parts of the thallus</tissue>
    </source>
</reference>